<accession>A0ABV8GPY4</accession>
<keyword evidence="1" id="KW-0175">Coiled coil</keyword>
<dbReference type="EMBL" id="JBHSBI010000055">
    <property type="protein sequence ID" value="MFC4016053.1"/>
    <property type="molecule type" value="Genomic_DNA"/>
</dbReference>
<dbReference type="RefSeq" id="WP_379535849.1">
    <property type="nucleotide sequence ID" value="NZ_JBHSBI010000055.1"/>
</dbReference>
<sequence length="96" mass="10660">MPQPKPDAVPATEETRALELELNLIKVRVSKAENQIQALAEATLALAHGLEARPMEEPGQVHPEQAARLAHELLLAVGFIRRDVTRHEQSTRLRDA</sequence>
<gene>
    <name evidence="2" type="ORF">ACFOY2_53205</name>
</gene>
<protein>
    <submittedName>
        <fullName evidence="2">Uncharacterized protein</fullName>
    </submittedName>
</protein>
<dbReference type="Proteomes" id="UP001595851">
    <property type="component" value="Unassembled WGS sequence"/>
</dbReference>
<evidence type="ECO:0000256" key="1">
    <source>
        <dbReference type="SAM" id="Coils"/>
    </source>
</evidence>
<evidence type="ECO:0000313" key="2">
    <source>
        <dbReference type="EMBL" id="MFC4016053.1"/>
    </source>
</evidence>
<organism evidence="2 3">
    <name type="scientific">Nonomuraea purpurea</name>
    <dbReference type="NCBI Taxonomy" id="1849276"/>
    <lineage>
        <taxon>Bacteria</taxon>
        <taxon>Bacillati</taxon>
        <taxon>Actinomycetota</taxon>
        <taxon>Actinomycetes</taxon>
        <taxon>Streptosporangiales</taxon>
        <taxon>Streptosporangiaceae</taxon>
        <taxon>Nonomuraea</taxon>
    </lineage>
</organism>
<keyword evidence="3" id="KW-1185">Reference proteome</keyword>
<name>A0ABV8GPY4_9ACTN</name>
<reference evidence="3" key="1">
    <citation type="journal article" date="2019" name="Int. J. Syst. Evol. Microbiol.">
        <title>The Global Catalogue of Microorganisms (GCM) 10K type strain sequencing project: providing services to taxonomists for standard genome sequencing and annotation.</title>
        <authorList>
            <consortium name="The Broad Institute Genomics Platform"/>
            <consortium name="The Broad Institute Genome Sequencing Center for Infectious Disease"/>
            <person name="Wu L."/>
            <person name="Ma J."/>
        </authorList>
    </citation>
    <scope>NUCLEOTIDE SEQUENCE [LARGE SCALE GENOMIC DNA]</scope>
    <source>
        <strain evidence="3">TBRC 1276</strain>
    </source>
</reference>
<evidence type="ECO:0000313" key="3">
    <source>
        <dbReference type="Proteomes" id="UP001595851"/>
    </source>
</evidence>
<proteinExistence type="predicted"/>
<feature type="coiled-coil region" evidence="1">
    <location>
        <begin position="15"/>
        <end position="42"/>
    </location>
</feature>
<comment type="caution">
    <text evidence="2">The sequence shown here is derived from an EMBL/GenBank/DDBJ whole genome shotgun (WGS) entry which is preliminary data.</text>
</comment>